<accession>A0A0G2J636</accession>
<comment type="caution">
    <text evidence="1">The sequence shown here is derived from an EMBL/GenBank/DDBJ whole genome shotgun (WGS) entry which is preliminary data.</text>
</comment>
<dbReference type="EMBL" id="LCZI01001691">
    <property type="protein sequence ID" value="KKZ59033.1"/>
    <property type="molecule type" value="Genomic_DNA"/>
</dbReference>
<name>A0A0G2J636_9EURO</name>
<proteinExistence type="predicted"/>
<sequence length="66" mass="7347">MFSKNLVAAIMVSVAQNVFTNQLEKNLSTYVPNFDGQGILDIGATQIRSKVPQSFTIRCSFHIISR</sequence>
<evidence type="ECO:0000313" key="2">
    <source>
        <dbReference type="Proteomes" id="UP000034164"/>
    </source>
</evidence>
<gene>
    <name evidence="1" type="ORF">EMCG_00898</name>
</gene>
<reference evidence="2" key="1">
    <citation type="journal article" date="2015" name="PLoS Genet.">
        <title>The dynamic genome and transcriptome of the human fungal pathogen Blastomyces and close relative Emmonsia.</title>
        <authorList>
            <person name="Munoz J.F."/>
            <person name="Gauthier G.M."/>
            <person name="Desjardins C.A."/>
            <person name="Gallo J.E."/>
            <person name="Holder J."/>
            <person name="Sullivan T.D."/>
            <person name="Marty A.J."/>
            <person name="Carmen J.C."/>
            <person name="Chen Z."/>
            <person name="Ding L."/>
            <person name="Gujja S."/>
            <person name="Magrini V."/>
            <person name="Misas E."/>
            <person name="Mitreva M."/>
            <person name="Priest M."/>
            <person name="Saif S."/>
            <person name="Whiston E.A."/>
            <person name="Young S."/>
            <person name="Zeng Q."/>
            <person name="Goldman W.E."/>
            <person name="Mardis E.R."/>
            <person name="Taylor J.W."/>
            <person name="McEwen J.G."/>
            <person name="Clay O.K."/>
            <person name="Klein B.S."/>
            <person name="Cuomo C.A."/>
        </authorList>
    </citation>
    <scope>NUCLEOTIDE SEQUENCE [LARGE SCALE GENOMIC DNA]</scope>
    <source>
        <strain evidence="2">UAMH 3008</strain>
    </source>
</reference>
<protein>
    <submittedName>
        <fullName evidence="1">Uncharacterized protein</fullName>
    </submittedName>
</protein>
<evidence type="ECO:0000313" key="1">
    <source>
        <dbReference type="EMBL" id="KKZ59033.1"/>
    </source>
</evidence>
<dbReference type="OrthoDB" id="10021397at2759"/>
<organism evidence="1 2">
    <name type="scientific">[Emmonsia] crescens</name>
    <dbReference type="NCBI Taxonomy" id="73230"/>
    <lineage>
        <taxon>Eukaryota</taxon>
        <taxon>Fungi</taxon>
        <taxon>Dikarya</taxon>
        <taxon>Ascomycota</taxon>
        <taxon>Pezizomycotina</taxon>
        <taxon>Eurotiomycetes</taxon>
        <taxon>Eurotiomycetidae</taxon>
        <taxon>Onygenales</taxon>
        <taxon>Ajellomycetaceae</taxon>
        <taxon>Emergomyces</taxon>
    </lineage>
</organism>
<dbReference type="AlphaFoldDB" id="A0A0G2J636"/>
<dbReference type="Proteomes" id="UP000034164">
    <property type="component" value="Unassembled WGS sequence"/>
</dbReference>
<dbReference type="VEuPathDB" id="FungiDB:EMCG_00898"/>